<keyword evidence="4 8" id="KW-0378">Hydrolase</keyword>
<dbReference type="GO" id="GO:0003697">
    <property type="term" value="F:single-stranded DNA binding"/>
    <property type="evidence" value="ECO:0007669"/>
    <property type="project" value="InterPro"/>
</dbReference>
<keyword evidence="6" id="KW-0238">DNA-binding</keyword>
<dbReference type="SUPFAM" id="SSF143081">
    <property type="entry name" value="BB1717-like"/>
    <property type="match status" value="1"/>
</dbReference>
<dbReference type="GO" id="GO:0008233">
    <property type="term" value="F:peptidase activity"/>
    <property type="evidence" value="ECO:0007669"/>
    <property type="project" value="UniProtKB-KW"/>
</dbReference>
<evidence type="ECO:0000256" key="3">
    <source>
        <dbReference type="ARBA" id="ARBA00022763"/>
    </source>
</evidence>
<dbReference type="GO" id="GO:0106300">
    <property type="term" value="P:protein-DNA covalent cross-linking repair"/>
    <property type="evidence" value="ECO:0007669"/>
    <property type="project" value="InterPro"/>
</dbReference>
<dbReference type="Gene3D" id="3.90.1680.10">
    <property type="entry name" value="SOS response associated peptidase-like"/>
    <property type="match status" value="1"/>
</dbReference>
<dbReference type="GO" id="GO:0006508">
    <property type="term" value="P:proteolysis"/>
    <property type="evidence" value="ECO:0007669"/>
    <property type="project" value="UniProtKB-KW"/>
</dbReference>
<comment type="caution">
    <text evidence="9">The sequence shown here is derived from an EMBL/GenBank/DDBJ whole genome shotgun (WGS) entry which is preliminary data.</text>
</comment>
<dbReference type="AlphaFoldDB" id="A0A556PP96"/>
<comment type="similarity">
    <text evidence="1 8">Belongs to the SOS response-associated peptidase family.</text>
</comment>
<evidence type="ECO:0000256" key="7">
    <source>
        <dbReference type="ARBA" id="ARBA00023239"/>
    </source>
</evidence>
<dbReference type="EC" id="3.4.-.-" evidence="8"/>
<dbReference type="EMBL" id="VMHE01000005">
    <property type="protein sequence ID" value="TSJ66203.1"/>
    <property type="molecule type" value="Genomic_DNA"/>
</dbReference>
<keyword evidence="7" id="KW-0456">Lyase</keyword>
<keyword evidence="10" id="KW-1185">Reference proteome</keyword>
<reference evidence="9 10" key="1">
    <citation type="submission" date="2019-07" db="EMBL/GenBank/DDBJ databases">
        <title>Allobacillus sp. nov. SKP isolated from shrimp paste of Euphausiacea.</title>
        <authorList>
            <person name="Kanchanasin P."/>
            <person name="Tanasupawat S."/>
            <person name="Shi W."/>
            <person name="Wu L."/>
            <person name="Ma J."/>
        </authorList>
    </citation>
    <scope>NUCLEOTIDE SEQUENCE [LARGE SCALE GENOMIC DNA]</scope>
    <source>
        <strain evidence="9 10">SKP4-8</strain>
    </source>
</reference>
<evidence type="ECO:0000313" key="9">
    <source>
        <dbReference type="EMBL" id="TSJ66203.1"/>
    </source>
</evidence>
<evidence type="ECO:0000256" key="5">
    <source>
        <dbReference type="ARBA" id="ARBA00023124"/>
    </source>
</evidence>
<dbReference type="InterPro" id="IPR003738">
    <property type="entry name" value="SRAP"/>
</dbReference>
<accession>A0A556PP96</accession>
<dbReference type="RefSeq" id="WP_144088202.1">
    <property type="nucleotide sequence ID" value="NZ_VMHE01000005.1"/>
</dbReference>
<evidence type="ECO:0000256" key="1">
    <source>
        <dbReference type="ARBA" id="ARBA00008136"/>
    </source>
</evidence>
<dbReference type="Pfam" id="PF02586">
    <property type="entry name" value="SRAP"/>
    <property type="match status" value="1"/>
</dbReference>
<evidence type="ECO:0000256" key="8">
    <source>
        <dbReference type="RuleBase" id="RU364100"/>
    </source>
</evidence>
<dbReference type="PANTHER" id="PTHR13604:SF0">
    <property type="entry name" value="ABASIC SITE PROCESSING PROTEIN HMCES"/>
    <property type="match status" value="1"/>
</dbReference>
<dbReference type="Proteomes" id="UP000316425">
    <property type="component" value="Unassembled WGS sequence"/>
</dbReference>
<keyword evidence="5" id="KW-0190">Covalent protein-DNA linkage</keyword>
<dbReference type="OrthoDB" id="9782620at2"/>
<name>A0A556PP96_9BACI</name>
<evidence type="ECO:0000313" key="10">
    <source>
        <dbReference type="Proteomes" id="UP000316425"/>
    </source>
</evidence>
<keyword evidence="2 8" id="KW-0645">Protease</keyword>
<proteinExistence type="inferred from homology"/>
<dbReference type="GO" id="GO:0016829">
    <property type="term" value="F:lyase activity"/>
    <property type="evidence" value="ECO:0007669"/>
    <property type="project" value="UniProtKB-KW"/>
</dbReference>
<protein>
    <recommendedName>
        <fullName evidence="8">Abasic site processing protein</fullName>
        <ecNumber evidence="8">3.4.-.-</ecNumber>
    </recommendedName>
</protein>
<evidence type="ECO:0000256" key="2">
    <source>
        <dbReference type="ARBA" id="ARBA00022670"/>
    </source>
</evidence>
<dbReference type="PANTHER" id="PTHR13604">
    <property type="entry name" value="DC12-RELATED"/>
    <property type="match status" value="1"/>
</dbReference>
<gene>
    <name evidence="9" type="ORF">FPQ13_04845</name>
</gene>
<sequence length="221" mass="26080">MCGRFTLTASPEQIMEAFDLDELLDWNPSYNIAPTQDVLTIVNDGQRNRGGKMRWGLVPFWAKDLSIGNKMINARLETANEKPSFKRLMERRRCLIVADSFYEWMKEDGKKKPQRIFREDQKLFTFAGLWDRYREGEDEYITCTILTKDSNAFMEPIHHRMPVILPKTHEQEWITHEQKDATEMRDWLLSLDDVTFDRYEVDSYVNSPRNNDESCIAPLTT</sequence>
<evidence type="ECO:0000256" key="4">
    <source>
        <dbReference type="ARBA" id="ARBA00022801"/>
    </source>
</evidence>
<organism evidence="9 10">
    <name type="scientific">Allobacillus salarius</name>
    <dbReference type="NCBI Taxonomy" id="1955272"/>
    <lineage>
        <taxon>Bacteria</taxon>
        <taxon>Bacillati</taxon>
        <taxon>Bacillota</taxon>
        <taxon>Bacilli</taxon>
        <taxon>Bacillales</taxon>
        <taxon>Bacillaceae</taxon>
        <taxon>Allobacillus</taxon>
    </lineage>
</organism>
<dbReference type="InterPro" id="IPR036590">
    <property type="entry name" value="SRAP-like"/>
</dbReference>
<evidence type="ECO:0000256" key="6">
    <source>
        <dbReference type="ARBA" id="ARBA00023125"/>
    </source>
</evidence>
<keyword evidence="3" id="KW-0227">DNA damage</keyword>